<keyword evidence="3" id="KW-1185">Reference proteome</keyword>
<dbReference type="EMBL" id="MCOG01000297">
    <property type="protein sequence ID" value="ORY20201.1"/>
    <property type="molecule type" value="Genomic_DNA"/>
</dbReference>
<dbReference type="Proteomes" id="UP000193920">
    <property type="component" value="Unassembled WGS sequence"/>
</dbReference>
<proteinExistence type="predicted"/>
<sequence>MKMNEKSNLENNKIYDNNKMNDYNSENESEDSFSDLEPLDKRKLRKNKEKNFKFNIKRNNKIFDKLVNKNDKIDNEKTKNYRKRKRKNYQLNEERKIKDRVSTSNKPFFERKTD</sequence>
<gene>
    <name evidence="2" type="ORF">LY90DRAFT_516969</name>
</gene>
<feature type="compositionally biased region" description="Polar residues" evidence="1">
    <location>
        <begin position="9"/>
        <end position="20"/>
    </location>
</feature>
<evidence type="ECO:0000313" key="2">
    <source>
        <dbReference type="EMBL" id="ORY20201.1"/>
    </source>
</evidence>
<dbReference type="AlphaFoldDB" id="A0A1Y2ACF9"/>
<evidence type="ECO:0000313" key="3">
    <source>
        <dbReference type="Proteomes" id="UP000193920"/>
    </source>
</evidence>
<accession>A0A1Y2ACF9</accession>
<reference evidence="2 3" key="1">
    <citation type="submission" date="2016-08" db="EMBL/GenBank/DDBJ databases">
        <title>A Parts List for Fungal Cellulosomes Revealed by Comparative Genomics.</title>
        <authorList>
            <consortium name="DOE Joint Genome Institute"/>
            <person name="Haitjema C.H."/>
            <person name="Gilmore S.P."/>
            <person name="Henske J.K."/>
            <person name="Solomon K.V."/>
            <person name="De Groot R."/>
            <person name="Kuo A."/>
            <person name="Mondo S.J."/>
            <person name="Salamov A.A."/>
            <person name="Labutti K."/>
            <person name="Zhao Z."/>
            <person name="Chiniquy J."/>
            <person name="Barry K."/>
            <person name="Brewer H.M."/>
            <person name="Purvine S.O."/>
            <person name="Wright A.T."/>
            <person name="Boxma B."/>
            <person name="Van Alen T."/>
            <person name="Hackstein J.H."/>
            <person name="Baker S.E."/>
            <person name="Grigoriev I.V."/>
            <person name="O'Malley M.A."/>
        </authorList>
    </citation>
    <scope>NUCLEOTIDE SEQUENCE [LARGE SCALE GENOMIC DNA]</scope>
    <source>
        <strain evidence="2 3">G1</strain>
    </source>
</reference>
<comment type="caution">
    <text evidence="2">The sequence shown here is derived from an EMBL/GenBank/DDBJ whole genome shotgun (WGS) entry which is preliminary data.</text>
</comment>
<evidence type="ECO:0000256" key="1">
    <source>
        <dbReference type="SAM" id="MobiDB-lite"/>
    </source>
</evidence>
<feature type="compositionally biased region" description="Basic and acidic residues" evidence="1">
    <location>
        <begin position="69"/>
        <end position="79"/>
    </location>
</feature>
<feature type="compositionally biased region" description="Acidic residues" evidence="1">
    <location>
        <begin position="25"/>
        <end position="34"/>
    </location>
</feature>
<organism evidence="2 3">
    <name type="scientific">Neocallimastix californiae</name>
    <dbReference type="NCBI Taxonomy" id="1754190"/>
    <lineage>
        <taxon>Eukaryota</taxon>
        <taxon>Fungi</taxon>
        <taxon>Fungi incertae sedis</taxon>
        <taxon>Chytridiomycota</taxon>
        <taxon>Chytridiomycota incertae sedis</taxon>
        <taxon>Neocallimastigomycetes</taxon>
        <taxon>Neocallimastigales</taxon>
        <taxon>Neocallimastigaceae</taxon>
        <taxon>Neocallimastix</taxon>
    </lineage>
</organism>
<feature type="region of interest" description="Disordered" evidence="1">
    <location>
        <begin position="69"/>
        <end position="114"/>
    </location>
</feature>
<name>A0A1Y2ACF9_9FUNG</name>
<feature type="compositionally biased region" description="Basic and acidic residues" evidence="1">
    <location>
        <begin position="92"/>
        <end position="101"/>
    </location>
</feature>
<protein>
    <submittedName>
        <fullName evidence="2">Uncharacterized protein</fullName>
    </submittedName>
</protein>
<feature type="region of interest" description="Disordered" evidence="1">
    <location>
        <begin position="1"/>
        <end position="39"/>
    </location>
</feature>